<feature type="binding site" evidence="3">
    <location>
        <position position="288"/>
    </location>
    <ligand>
        <name>CTP</name>
        <dbReference type="ChEBI" id="CHEBI:37563"/>
    </ligand>
</feature>
<proteinExistence type="inferred from homology"/>
<dbReference type="GO" id="GO:0046872">
    <property type="term" value="F:metal ion binding"/>
    <property type="evidence" value="ECO:0007669"/>
    <property type="project" value="UniProtKB-KW"/>
</dbReference>
<feature type="binding site" evidence="3">
    <location>
        <position position="324"/>
    </location>
    <ligand>
        <name>CTP</name>
        <dbReference type="ChEBI" id="CHEBI:37563"/>
    </ligand>
</feature>
<dbReference type="GO" id="GO:0015937">
    <property type="term" value="P:coenzyme A biosynthetic process"/>
    <property type="evidence" value="ECO:0007669"/>
    <property type="project" value="UniProtKB-UniRule"/>
</dbReference>
<evidence type="ECO:0000313" key="7">
    <source>
        <dbReference type="EMBL" id="CUP92652.1"/>
    </source>
</evidence>
<dbReference type="InterPro" id="IPR007085">
    <property type="entry name" value="DNA/pantothenate-metab_flavo_C"/>
</dbReference>
<keyword evidence="3" id="KW-0460">Magnesium</keyword>
<keyword evidence="3" id="KW-0479">Metal-binding</keyword>
<dbReference type="Pfam" id="PF02441">
    <property type="entry name" value="Flavoprotein"/>
    <property type="match status" value="1"/>
</dbReference>
<dbReference type="InterPro" id="IPR005252">
    <property type="entry name" value="CoaBC"/>
</dbReference>
<sequence length="400" mass="43988">MLKGKHVLLGVTGGIASYKIATLASLLVKAQADVHVIMTENAVNFINPITFETLTGHKCITDTFDRNFEFKVEHIALAQLADIIMVAPATANVMAKLAHGLADDMLTTTVLASRAPKIIAPAMNTAMYENPVTQDNIELLKHYGMEVITPSTGHLACGDNGTGKMPEPETLFQYICKSVGYKKDMTGMKVLVTAGPTQEAIDPVRYITNHSSGKMGYSIAKACMLRGADVTLVTGRTSLDAPLFVNTIPIVSAKDMYREVTSRSQDMDIIIKAAAVADYRPCNVSDEKIKKKDDDTMSIPLERTDDILKYLGEHKKAGQFLCGFSMETQNMLTNSKKKLEKKNLDMIVANNLKEQGAGFETDTNIVTMITPDQIFELELMSKEEVAFHLLDKILELKNKM</sequence>
<keyword evidence="3 4" id="KW-0288">FMN</keyword>
<dbReference type="GO" id="GO:0004633">
    <property type="term" value="F:phosphopantothenoylcysteine decarboxylase activity"/>
    <property type="evidence" value="ECO:0007669"/>
    <property type="project" value="UniProtKB-UniRule"/>
</dbReference>
<dbReference type="HAMAP" id="MF_02225">
    <property type="entry name" value="CoaBC"/>
    <property type="match status" value="1"/>
</dbReference>
<evidence type="ECO:0000259" key="6">
    <source>
        <dbReference type="Pfam" id="PF04127"/>
    </source>
</evidence>
<dbReference type="PANTHER" id="PTHR14359">
    <property type="entry name" value="HOMO-OLIGOMERIC FLAVIN CONTAINING CYS DECARBOXYLASE FAMILY"/>
    <property type="match status" value="1"/>
</dbReference>
<dbReference type="EC" id="4.1.1.36" evidence="3"/>
<feature type="domain" description="DNA/pantothenate metabolism flavoprotein C-terminal" evidence="6">
    <location>
        <begin position="185"/>
        <end position="395"/>
    </location>
</feature>
<comment type="catalytic activity">
    <reaction evidence="3 4">
        <text>(R)-4'-phosphopantothenate + L-cysteine + CTP = N-[(R)-4-phosphopantothenoyl]-L-cysteine + CMP + diphosphate + H(+)</text>
        <dbReference type="Rhea" id="RHEA:19397"/>
        <dbReference type="ChEBI" id="CHEBI:10986"/>
        <dbReference type="ChEBI" id="CHEBI:15378"/>
        <dbReference type="ChEBI" id="CHEBI:33019"/>
        <dbReference type="ChEBI" id="CHEBI:35235"/>
        <dbReference type="ChEBI" id="CHEBI:37563"/>
        <dbReference type="ChEBI" id="CHEBI:59458"/>
        <dbReference type="ChEBI" id="CHEBI:60377"/>
        <dbReference type="EC" id="6.3.2.5"/>
    </reaction>
</comment>
<comment type="cofactor">
    <cofactor evidence="3">
        <name>FMN</name>
        <dbReference type="ChEBI" id="CHEBI:58210"/>
    </cofactor>
    <text evidence="3">Binds 1 FMN per subunit.</text>
</comment>
<dbReference type="PANTHER" id="PTHR14359:SF6">
    <property type="entry name" value="PHOSPHOPANTOTHENOYLCYSTEINE DECARBOXYLASE"/>
    <property type="match status" value="1"/>
</dbReference>
<evidence type="ECO:0000256" key="3">
    <source>
        <dbReference type="HAMAP-Rule" id="MF_02225"/>
    </source>
</evidence>
<evidence type="ECO:0000313" key="8">
    <source>
        <dbReference type="Proteomes" id="UP000095485"/>
    </source>
</evidence>
<keyword evidence="1 3" id="KW-0210">Decarboxylase</keyword>
<feature type="binding site" evidence="3">
    <location>
        <position position="338"/>
    </location>
    <ligand>
        <name>CTP</name>
        <dbReference type="ChEBI" id="CHEBI:37563"/>
    </ligand>
</feature>
<dbReference type="EMBL" id="CZAY01000018">
    <property type="protein sequence ID" value="CUP92652.1"/>
    <property type="molecule type" value="Genomic_DNA"/>
</dbReference>
<feature type="region of interest" description="Phosphopantothenate--cysteine ligase" evidence="3">
    <location>
        <begin position="190"/>
        <end position="400"/>
    </location>
</feature>
<name>A0A174S4K7_9FIRM</name>
<dbReference type="SUPFAM" id="SSF52507">
    <property type="entry name" value="Homo-oligomeric flavin-containing Cys decarboxylases, HFCD"/>
    <property type="match status" value="1"/>
</dbReference>
<dbReference type="GO" id="GO:0004632">
    <property type="term" value="F:phosphopantothenate--cysteine ligase activity"/>
    <property type="evidence" value="ECO:0007669"/>
    <property type="project" value="UniProtKB-UniRule"/>
</dbReference>
<dbReference type="UniPathway" id="UPA00241">
    <property type="reaction ID" value="UER00353"/>
</dbReference>
<dbReference type="GO" id="GO:0071513">
    <property type="term" value="C:phosphopantothenoylcysteine decarboxylase complex"/>
    <property type="evidence" value="ECO:0007669"/>
    <property type="project" value="TreeGrafter"/>
</dbReference>
<comment type="function">
    <text evidence="3">Catalyzes two sequential steps in the biosynthesis of coenzyme A. In the first step cysteine is conjugated to 4'-phosphopantothenate to form 4-phosphopantothenoylcysteine. In the second step the latter compound is decarboxylated to form 4'-phosphopantotheine.</text>
</comment>
<dbReference type="GO" id="GO:0015941">
    <property type="term" value="P:pantothenate catabolic process"/>
    <property type="evidence" value="ECO:0007669"/>
    <property type="project" value="InterPro"/>
</dbReference>
<evidence type="ECO:0000259" key="5">
    <source>
        <dbReference type="Pfam" id="PF02441"/>
    </source>
</evidence>
<dbReference type="EC" id="6.3.2.5" evidence="3"/>
<keyword evidence="3 4" id="KW-0285">Flavoprotein</keyword>
<evidence type="ECO:0000256" key="2">
    <source>
        <dbReference type="ARBA" id="ARBA00023239"/>
    </source>
</evidence>
<dbReference type="RefSeq" id="WP_055283984.1">
    <property type="nucleotide sequence ID" value="NZ_CZAY01000018.1"/>
</dbReference>
<dbReference type="InterPro" id="IPR036551">
    <property type="entry name" value="Flavin_trans-like"/>
</dbReference>
<dbReference type="Gene3D" id="3.40.50.10300">
    <property type="entry name" value="CoaB-like"/>
    <property type="match status" value="1"/>
</dbReference>
<gene>
    <name evidence="3 7" type="primary">coaBC</name>
    <name evidence="7" type="ORF">ERS852526_02320</name>
</gene>
<keyword evidence="3 4" id="KW-0436">Ligase</keyword>
<comment type="cofactor">
    <cofactor evidence="3">
        <name>Mg(2+)</name>
        <dbReference type="ChEBI" id="CHEBI:18420"/>
    </cofactor>
</comment>
<comment type="pathway">
    <text evidence="3 4">Cofactor biosynthesis; coenzyme A biosynthesis; CoA from (R)-pantothenate: step 2/5.</text>
</comment>
<comment type="caution">
    <text evidence="3">Lacks conserved residue(s) required for the propagation of feature annotation.</text>
</comment>
<dbReference type="OrthoDB" id="9802554at2"/>
<dbReference type="AlphaFoldDB" id="A0A174S4K7"/>
<dbReference type="GO" id="GO:0010181">
    <property type="term" value="F:FMN binding"/>
    <property type="evidence" value="ECO:0007669"/>
    <property type="project" value="UniProtKB-UniRule"/>
</dbReference>
<organism evidence="7 8">
    <name type="scientific">Dorea longicatena</name>
    <dbReference type="NCBI Taxonomy" id="88431"/>
    <lineage>
        <taxon>Bacteria</taxon>
        <taxon>Bacillati</taxon>
        <taxon>Bacillota</taxon>
        <taxon>Clostridia</taxon>
        <taxon>Lachnospirales</taxon>
        <taxon>Lachnospiraceae</taxon>
        <taxon>Dorea</taxon>
    </lineage>
</organism>
<evidence type="ECO:0000256" key="1">
    <source>
        <dbReference type="ARBA" id="ARBA00022793"/>
    </source>
</evidence>
<comment type="similarity">
    <text evidence="3 4">In the C-terminal section; belongs to the PPC synthetase family.</text>
</comment>
<accession>A0A174S4K7</accession>
<comment type="catalytic activity">
    <reaction evidence="3 4">
        <text>N-[(R)-4-phosphopantothenoyl]-L-cysteine + H(+) = (R)-4'-phosphopantetheine + CO2</text>
        <dbReference type="Rhea" id="RHEA:16793"/>
        <dbReference type="ChEBI" id="CHEBI:15378"/>
        <dbReference type="ChEBI" id="CHEBI:16526"/>
        <dbReference type="ChEBI" id="CHEBI:59458"/>
        <dbReference type="ChEBI" id="CHEBI:61723"/>
        <dbReference type="EC" id="4.1.1.36"/>
    </reaction>
</comment>
<evidence type="ECO:0000256" key="4">
    <source>
        <dbReference type="RuleBase" id="RU364078"/>
    </source>
</evidence>
<dbReference type="NCBIfam" id="TIGR00521">
    <property type="entry name" value="coaBC_dfp"/>
    <property type="match status" value="1"/>
</dbReference>
<comment type="pathway">
    <text evidence="3 4">Cofactor biosynthesis; coenzyme A biosynthesis; CoA from (R)-pantothenate: step 3/5.</text>
</comment>
<dbReference type="SUPFAM" id="SSF102645">
    <property type="entry name" value="CoaB-like"/>
    <property type="match status" value="1"/>
</dbReference>
<dbReference type="Proteomes" id="UP000095485">
    <property type="component" value="Unassembled WGS sequence"/>
</dbReference>
<reference evidence="7 8" key="1">
    <citation type="submission" date="2015-09" db="EMBL/GenBank/DDBJ databases">
        <authorList>
            <consortium name="Pathogen Informatics"/>
        </authorList>
    </citation>
    <scope>NUCLEOTIDE SEQUENCE [LARGE SCALE GENOMIC DNA]</scope>
    <source>
        <strain evidence="7 8">2789STDY5834914</strain>
    </source>
</reference>
<dbReference type="Pfam" id="PF04127">
    <property type="entry name" value="DFP"/>
    <property type="match status" value="1"/>
</dbReference>
<comment type="function">
    <text evidence="4">Catalyzes two steps in the biosynthesis of coenzyme A. In the first step cysteine is conjugated to 4'-phosphopantothenate to form 4-phosphopantothenoylcysteine, in the latter compound is decarboxylated to form 4'-phosphopantotheine.</text>
</comment>
<protein>
    <recommendedName>
        <fullName evidence="3">Coenzyme A biosynthesis bifunctional protein CoaBC</fullName>
    </recommendedName>
    <alternativeName>
        <fullName evidence="3">DNA/pantothenate metabolism flavoprotein</fullName>
    </alternativeName>
    <alternativeName>
        <fullName evidence="3">Phosphopantothenoylcysteine synthetase/decarboxylase</fullName>
        <shortName evidence="3">PPCS-PPCDC</shortName>
    </alternativeName>
    <domain>
        <recommendedName>
            <fullName evidence="3">Phosphopantothenoylcysteine decarboxylase</fullName>
            <shortName evidence="3">PPC decarboxylase</shortName>
            <shortName evidence="3">PPC-DC</shortName>
            <ecNumber evidence="3">4.1.1.36</ecNumber>
        </recommendedName>
        <alternativeName>
            <fullName evidence="3">CoaC</fullName>
        </alternativeName>
    </domain>
    <domain>
        <recommendedName>
            <fullName evidence="3">Phosphopantothenate--cysteine ligase</fullName>
            <ecNumber evidence="3">6.3.2.5</ecNumber>
        </recommendedName>
        <alternativeName>
            <fullName evidence="3">CoaB</fullName>
        </alternativeName>
        <alternativeName>
            <fullName evidence="3">Phosphopantothenoylcysteine synthetase</fullName>
            <shortName evidence="3">PPC synthetase</shortName>
            <shortName evidence="3">PPC-S</shortName>
        </alternativeName>
    </domain>
</protein>
<feature type="binding site" evidence="3">
    <location>
        <position position="278"/>
    </location>
    <ligand>
        <name>CTP</name>
        <dbReference type="ChEBI" id="CHEBI:37563"/>
    </ligand>
</feature>
<dbReference type="Gene3D" id="3.40.50.1950">
    <property type="entry name" value="Flavin prenyltransferase-like"/>
    <property type="match status" value="1"/>
</dbReference>
<dbReference type="GeneID" id="96229601"/>
<dbReference type="InterPro" id="IPR035929">
    <property type="entry name" value="CoaB-like_sf"/>
</dbReference>
<keyword evidence="2 3" id="KW-0456">Lyase</keyword>
<comment type="similarity">
    <text evidence="3 4">In the N-terminal section; belongs to the HFCD (homo-oligomeric flavin containing Cys decarboxylase) superfamily.</text>
</comment>
<feature type="binding site" evidence="3">
    <location>
        <position position="342"/>
    </location>
    <ligand>
        <name>CTP</name>
        <dbReference type="ChEBI" id="CHEBI:37563"/>
    </ligand>
</feature>
<dbReference type="STRING" id="88431.ERS852423_00003"/>
<dbReference type="InterPro" id="IPR003382">
    <property type="entry name" value="Flavoprotein"/>
</dbReference>
<feature type="active site" description="Proton donor" evidence="3">
    <location>
        <position position="157"/>
    </location>
</feature>
<keyword evidence="3" id="KW-0511">Multifunctional enzyme</keyword>
<feature type="region of interest" description="Phosphopantothenoylcysteine decarboxylase" evidence="3">
    <location>
        <begin position="1"/>
        <end position="189"/>
    </location>
</feature>
<feature type="domain" description="Flavoprotein" evidence="5">
    <location>
        <begin position="5"/>
        <end position="176"/>
    </location>
</feature>